<sequence length="347" mass="39117">MMVSTSEEAEPRPLVKHQHFHADDQNNDDELITTTDTASNNTEPSECKLRYSKCLNGATNGWSSRCSGADTNSGDKIYNNGINEEKDIYLSELSHPLNSFPPEVNGNMSLGMTCCPWCSSSHGAGAGGHSGSRARRRHQQKRWPRRPYDRVLEHGDRSAISDAGGGDCLPARTRHTPTHHAPENNIPAHHNTTHTQADNTTQRGSDHRNKLETRDTVQRVINVGCGNIQVEVVGSDTEFRREETEYRNSRGFEDDKQQINDKPQKKKRKFIIILKGLLNVNKKSKVNNNDKVILKSEIEVNEKSNNSVKEKISDTLNYSKIPDNNRKCDKLKYKDKNNDLKIKSVCD</sequence>
<dbReference type="AlphaFoldDB" id="A0AAV2PGL1"/>
<evidence type="ECO:0000256" key="1">
    <source>
        <dbReference type="SAM" id="MobiDB-lite"/>
    </source>
</evidence>
<name>A0AAV2PGL1_MEGNR</name>
<proteinExistence type="predicted"/>
<gene>
    <name evidence="2" type="ORF">MNOR_LOCUS384</name>
</gene>
<reference evidence="2 3" key="1">
    <citation type="submission" date="2024-05" db="EMBL/GenBank/DDBJ databases">
        <authorList>
            <person name="Wallberg A."/>
        </authorList>
    </citation>
    <scope>NUCLEOTIDE SEQUENCE [LARGE SCALE GENOMIC DNA]</scope>
</reference>
<protein>
    <submittedName>
        <fullName evidence="2">Uncharacterized protein</fullName>
    </submittedName>
</protein>
<dbReference type="EMBL" id="CAXKWB010000083">
    <property type="protein sequence ID" value="CAL4059106.1"/>
    <property type="molecule type" value="Genomic_DNA"/>
</dbReference>
<feature type="region of interest" description="Disordered" evidence="1">
    <location>
        <begin position="124"/>
        <end position="213"/>
    </location>
</feature>
<evidence type="ECO:0000313" key="2">
    <source>
        <dbReference type="EMBL" id="CAL4059106.1"/>
    </source>
</evidence>
<feature type="compositionally biased region" description="Polar residues" evidence="1">
    <location>
        <begin position="32"/>
        <end position="43"/>
    </location>
</feature>
<comment type="caution">
    <text evidence="2">The sequence shown here is derived from an EMBL/GenBank/DDBJ whole genome shotgun (WGS) entry which is preliminary data.</text>
</comment>
<feature type="compositionally biased region" description="Basic and acidic residues" evidence="1">
    <location>
        <begin position="146"/>
        <end position="159"/>
    </location>
</feature>
<feature type="compositionally biased region" description="Basic residues" evidence="1">
    <location>
        <begin position="132"/>
        <end position="145"/>
    </location>
</feature>
<organism evidence="2 3">
    <name type="scientific">Meganyctiphanes norvegica</name>
    <name type="common">Northern krill</name>
    <name type="synonym">Thysanopoda norvegica</name>
    <dbReference type="NCBI Taxonomy" id="48144"/>
    <lineage>
        <taxon>Eukaryota</taxon>
        <taxon>Metazoa</taxon>
        <taxon>Ecdysozoa</taxon>
        <taxon>Arthropoda</taxon>
        <taxon>Crustacea</taxon>
        <taxon>Multicrustacea</taxon>
        <taxon>Malacostraca</taxon>
        <taxon>Eumalacostraca</taxon>
        <taxon>Eucarida</taxon>
        <taxon>Euphausiacea</taxon>
        <taxon>Euphausiidae</taxon>
        <taxon>Meganyctiphanes</taxon>
    </lineage>
</organism>
<dbReference type="Proteomes" id="UP001497623">
    <property type="component" value="Unassembled WGS sequence"/>
</dbReference>
<feature type="compositionally biased region" description="Basic and acidic residues" evidence="1">
    <location>
        <begin position="204"/>
        <end position="213"/>
    </location>
</feature>
<accession>A0AAV2PGL1</accession>
<feature type="region of interest" description="Disordered" evidence="1">
    <location>
        <begin position="1"/>
        <end position="43"/>
    </location>
</feature>
<evidence type="ECO:0000313" key="3">
    <source>
        <dbReference type="Proteomes" id="UP001497623"/>
    </source>
</evidence>
<keyword evidence="3" id="KW-1185">Reference proteome</keyword>
<feature type="compositionally biased region" description="Polar residues" evidence="1">
    <location>
        <begin position="193"/>
        <end position="203"/>
    </location>
</feature>
<feature type="non-terminal residue" evidence="2">
    <location>
        <position position="347"/>
    </location>
</feature>